<evidence type="ECO:0000256" key="1">
    <source>
        <dbReference type="SAM" id="MobiDB-lite"/>
    </source>
</evidence>
<organism evidence="3 5">
    <name type="scientific">Mesorhizobium plurifarium</name>
    <dbReference type="NCBI Taxonomy" id="69974"/>
    <lineage>
        <taxon>Bacteria</taxon>
        <taxon>Pseudomonadati</taxon>
        <taxon>Pseudomonadota</taxon>
        <taxon>Alphaproteobacteria</taxon>
        <taxon>Hyphomicrobiales</taxon>
        <taxon>Phyllobacteriaceae</taxon>
        <taxon>Mesorhizobium</taxon>
    </lineage>
</organism>
<accession>A0A090FJP7</accession>
<evidence type="ECO:0000313" key="3">
    <source>
        <dbReference type="EMBL" id="CDX41898.1"/>
    </source>
</evidence>
<dbReference type="AlphaFoldDB" id="A0A090FJP7"/>
<evidence type="ECO:0000313" key="5">
    <source>
        <dbReference type="Proteomes" id="UP000046373"/>
    </source>
</evidence>
<reference evidence="3 5" key="1">
    <citation type="submission" date="2014-08" db="EMBL/GenBank/DDBJ databases">
        <authorList>
            <person name="Moulin Lionel"/>
        </authorList>
    </citation>
    <scope>NUCLEOTIDE SEQUENCE [LARGE SCALE GENOMIC DNA]</scope>
</reference>
<name>A0A090FJP7_MESPL</name>
<proteinExistence type="predicted"/>
<feature type="region of interest" description="Disordered" evidence="1">
    <location>
        <begin position="1"/>
        <end position="29"/>
    </location>
</feature>
<dbReference type="Proteomes" id="UP000046373">
    <property type="component" value="Unassembled WGS sequence"/>
</dbReference>
<sequence length="66" mass="7489">MRHGQRRRKQEARDAGRCPGYETAGERQSEEVFCQMNVSDPLWPHPPDEITAGCLPLIWRGSPVGQ</sequence>
<protein>
    <submittedName>
        <fullName evidence="3">Uncharacterized protein</fullName>
    </submittedName>
</protein>
<evidence type="ECO:0000313" key="4">
    <source>
        <dbReference type="Proteomes" id="UP000045285"/>
    </source>
</evidence>
<reference evidence="4" key="2">
    <citation type="submission" date="2014-08" db="EMBL/GenBank/DDBJ databases">
        <authorList>
            <person name="Moulin L."/>
        </authorList>
    </citation>
    <scope>NUCLEOTIDE SEQUENCE [LARGE SCALE GENOMIC DNA]</scope>
</reference>
<dbReference type="EMBL" id="CCNB01000034">
    <property type="protein sequence ID" value="CDX41898.1"/>
    <property type="molecule type" value="Genomic_DNA"/>
</dbReference>
<gene>
    <name evidence="2" type="ORF">MPL3356_220033</name>
    <name evidence="3" type="ORF">MPLDJ20_40104</name>
</gene>
<keyword evidence="4" id="KW-1185">Reference proteome</keyword>
<dbReference type="Proteomes" id="UP000045285">
    <property type="component" value="Unassembled WGS sequence"/>
</dbReference>
<dbReference type="EMBL" id="CCMZ01000015">
    <property type="protein sequence ID" value="CDX16381.1"/>
    <property type="molecule type" value="Genomic_DNA"/>
</dbReference>
<evidence type="ECO:0000313" key="2">
    <source>
        <dbReference type="EMBL" id="CDX16381.1"/>
    </source>
</evidence>
<feature type="compositionally biased region" description="Basic residues" evidence="1">
    <location>
        <begin position="1"/>
        <end position="10"/>
    </location>
</feature>